<organism evidence="1 2">
    <name type="scientific">Propylenella binzhouense</name>
    <dbReference type="NCBI Taxonomy" id="2555902"/>
    <lineage>
        <taxon>Bacteria</taxon>
        <taxon>Pseudomonadati</taxon>
        <taxon>Pseudomonadota</taxon>
        <taxon>Alphaproteobacteria</taxon>
        <taxon>Hyphomicrobiales</taxon>
        <taxon>Propylenellaceae</taxon>
        <taxon>Propylenella</taxon>
    </lineage>
</organism>
<accession>A0A964WSG5</accession>
<dbReference type="EMBL" id="SPKJ01000008">
    <property type="protein sequence ID" value="MYZ46953.1"/>
    <property type="molecule type" value="Genomic_DNA"/>
</dbReference>
<gene>
    <name evidence="1" type="ORF">E4O86_04415</name>
</gene>
<dbReference type="OrthoDB" id="7847400at2"/>
<reference evidence="1" key="1">
    <citation type="submission" date="2019-03" db="EMBL/GenBank/DDBJ databases">
        <title>Afifella sp. nov., isolated from activated sludge.</title>
        <authorList>
            <person name="Li Q."/>
            <person name="Liu Y."/>
        </authorList>
    </citation>
    <scope>NUCLEOTIDE SEQUENCE</scope>
    <source>
        <strain evidence="1">L72</strain>
    </source>
</reference>
<name>A0A964WSG5_9HYPH</name>
<proteinExistence type="predicted"/>
<protein>
    <submittedName>
        <fullName evidence="1">Uncharacterized protein</fullName>
    </submittedName>
</protein>
<dbReference type="AlphaFoldDB" id="A0A964WSG5"/>
<keyword evidence="2" id="KW-1185">Reference proteome</keyword>
<evidence type="ECO:0000313" key="1">
    <source>
        <dbReference type="EMBL" id="MYZ46953.1"/>
    </source>
</evidence>
<dbReference type="Proteomes" id="UP000773614">
    <property type="component" value="Unassembled WGS sequence"/>
</dbReference>
<evidence type="ECO:0000313" key="2">
    <source>
        <dbReference type="Proteomes" id="UP000773614"/>
    </source>
</evidence>
<sequence>MRLVATGLWICLVTLAASYAAMEWKLGAEARAETGGAAQHLALEKTRPISVPIIADGALQGYVVASFTVTLDSERSASLPVPSLAFVTDEAFRAIYADPTLDFRHLDRYDLAALTRRIAESVNARLAAEIVADVLVEEFNYVPASAVPW</sequence>
<comment type="caution">
    <text evidence="1">The sequence shown here is derived from an EMBL/GenBank/DDBJ whole genome shotgun (WGS) entry which is preliminary data.</text>
</comment>